<dbReference type="Proteomes" id="UP000747542">
    <property type="component" value="Unassembled WGS sequence"/>
</dbReference>
<keyword evidence="5 9" id="KW-0498">Mitosis</keyword>
<dbReference type="Gene3D" id="1.20.58.730">
    <property type="match status" value="1"/>
</dbReference>
<evidence type="ECO:0000313" key="10">
    <source>
        <dbReference type="EMBL" id="KAG7175369.1"/>
    </source>
</evidence>
<evidence type="ECO:0000256" key="5">
    <source>
        <dbReference type="ARBA" id="ARBA00022776"/>
    </source>
</evidence>
<protein>
    <recommendedName>
        <fullName evidence="9">Protein zwilch</fullName>
    </recommendedName>
</protein>
<evidence type="ECO:0000256" key="6">
    <source>
        <dbReference type="ARBA" id="ARBA00022838"/>
    </source>
</evidence>
<reference evidence="10" key="1">
    <citation type="journal article" date="2021" name="Sci. Adv.">
        <title>The American lobster genome reveals insights on longevity, neural, and immune adaptations.</title>
        <authorList>
            <person name="Polinski J.M."/>
            <person name="Zimin A.V."/>
            <person name="Clark K.F."/>
            <person name="Kohn A.B."/>
            <person name="Sadowski N."/>
            <person name="Timp W."/>
            <person name="Ptitsyn A."/>
            <person name="Khanna P."/>
            <person name="Romanova D.Y."/>
            <person name="Williams P."/>
            <person name="Greenwood S.J."/>
            <person name="Moroz L.L."/>
            <person name="Walt D.R."/>
            <person name="Bodnar A.G."/>
        </authorList>
    </citation>
    <scope>NUCLEOTIDE SEQUENCE</scope>
    <source>
        <strain evidence="10">GMGI-L3</strain>
    </source>
</reference>
<dbReference type="GO" id="GO:1990423">
    <property type="term" value="C:RZZ complex"/>
    <property type="evidence" value="ECO:0007669"/>
    <property type="project" value="UniProtKB-UniRule"/>
</dbReference>
<dbReference type="Gene3D" id="1.10.287.1880">
    <property type="match status" value="1"/>
</dbReference>
<organism evidence="10 11">
    <name type="scientific">Homarus americanus</name>
    <name type="common">American lobster</name>
    <dbReference type="NCBI Taxonomy" id="6706"/>
    <lineage>
        <taxon>Eukaryota</taxon>
        <taxon>Metazoa</taxon>
        <taxon>Ecdysozoa</taxon>
        <taxon>Arthropoda</taxon>
        <taxon>Crustacea</taxon>
        <taxon>Multicrustacea</taxon>
        <taxon>Malacostraca</taxon>
        <taxon>Eumalacostraca</taxon>
        <taxon>Eucarida</taxon>
        <taxon>Decapoda</taxon>
        <taxon>Pleocyemata</taxon>
        <taxon>Astacidea</taxon>
        <taxon>Nephropoidea</taxon>
        <taxon>Nephropidae</taxon>
        <taxon>Homarus</taxon>
    </lineage>
</organism>
<comment type="caution">
    <text evidence="10">The sequence shown here is derived from an EMBL/GenBank/DDBJ whole genome shotgun (WGS) entry which is preliminary data.</text>
</comment>
<dbReference type="PANTHER" id="PTHR15995:SF1">
    <property type="entry name" value="PROTEIN ZWILCH HOMOLOG"/>
    <property type="match status" value="1"/>
</dbReference>
<keyword evidence="8 9" id="KW-0137">Centromere</keyword>
<evidence type="ECO:0000256" key="2">
    <source>
        <dbReference type="ARBA" id="ARBA00009062"/>
    </source>
</evidence>
<accession>A0A8J5N9Q0</accession>
<gene>
    <name evidence="10" type="primary">zwilch-L</name>
    <name evidence="10" type="ORF">Hamer_G001440</name>
</gene>
<evidence type="ECO:0000256" key="9">
    <source>
        <dbReference type="RuleBase" id="RU369076"/>
    </source>
</evidence>
<keyword evidence="6 9" id="KW-0995">Kinetochore</keyword>
<keyword evidence="3 9" id="KW-0158">Chromosome</keyword>
<proteinExistence type="inferred from homology"/>
<evidence type="ECO:0000256" key="1">
    <source>
        <dbReference type="ARBA" id="ARBA00004629"/>
    </source>
</evidence>
<dbReference type="Pfam" id="PF09817">
    <property type="entry name" value="Zwilch"/>
    <property type="match status" value="2"/>
</dbReference>
<evidence type="ECO:0000256" key="3">
    <source>
        <dbReference type="ARBA" id="ARBA00022454"/>
    </source>
</evidence>
<dbReference type="InterPro" id="IPR018630">
    <property type="entry name" value="Zwilch"/>
</dbReference>
<keyword evidence="11" id="KW-1185">Reference proteome</keyword>
<dbReference type="AlphaFoldDB" id="A0A8J5N9Q0"/>
<dbReference type="GO" id="GO:0007094">
    <property type="term" value="P:mitotic spindle assembly checkpoint signaling"/>
    <property type="evidence" value="ECO:0007669"/>
    <property type="project" value="UniProtKB-UniRule"/>
</dbReference>
<comment type="similarity">
    <text evidence="2 9">Belongs to the ZWILCH family.</text>
</comment>
<dbReference type="PANTHER" id="PTHR15995">
    <property type="entry name" value="PROTEIN ZWILCH HOMOLOG"/>
    <property type="match status" value="1"/>
</dbReference>
<evidence type="ECO:0000256" key="7">
    <source>
        <dbReference type="ARBA" id="ARBA00023306"/>
    </source>
</evidence>
<keyword evidence="4 9" id="KW-0132">Cell division</keyword>
<comment type="function">
    <text evidence="9">Essential component of the mitotic checkpoint, which prevents cells from prematurely exiting mitosis. Required for the assembly of the dynein-dynactin and MAD1-MAD2 complexes onto kinetochores. Its function related to the spindle assembly machinery is proposed to depend on its association in the mitotic RZZ complex.</text>
</comment>
<dbReference type="GO" id="GO:0051301">
    <property type="term" value="P:cell division"/>
    <property type="evidence" value="ECO:0007669"/>
    <property type="project" value="UniProtKB-UniRule"/>
</dbReference>
<evidence type="ECO:0000313" key="11">
    <source>
        <dbReference type="Proteomes" id="UP000747542"/>
    </source>
</evidence>
<dbReference type="GO" id="GO:0034501">
    <property type="term" value="P:protein localization to kinetochore"/>
    <property type="evidence" value="ECO:0007669"/>
    <property type="project" value="UniProtKB-UniRule"/>
</dbReference>
<keyword evidence="7 9" id="KW-0131">Cell cycle</keyword>
<evidence type="ECO:0000256" key="8">
    <source>
        <dbReference type="ARBA" id="ARBA00023328"/>
    </source>
</evidence>
<sequence length="574" mass="64860">MKDIHEVQPIDIQTGLERLLLKKSEYGEHVVVGEERLIVSREACPAILLPFNKQTPDIILIQRFSQHCKRLRSTEFEDSPSLQSNIRLQVNGQTPAKISCDSIADLDVTGSPLKCSFVQYRDEADLPFTVSLPLSKKKEKMLSYMPICSTKAGLIASNFNLVLSKMSGNSDEHLPLWVVCDGKDAQGTLFIGLQRSEGRMSRTIVTTSGPYQGCENLPSLDHLKMHHIAIGPTKRSLRIVSSDPRCSAYQIFQELNVLRGFVAGLKSGEVVWFIREGTTTMAQDIEKVFAIIREKGQRIKKEEHRGSEFDLMIESKSFNRRQNMDFTDLLWTVFMRCESYQELKESLLLVFEAVASGEVRPQIHVRNNTQVGSLSRNLMRGQEGLPELSDLTPLHMLIEMGCEKIKRDYINIFQAGELATGEQLSWFVSNCETSPEMIVAQLERLHVALQVAVALRMYLMLPQASLTQFTAQVLNKMKKEEPSSLYSFSFKLETLTVHQLLNSKKASTWELSLCSSQGDFTKTLICHISHTPLIQLSSTVAEQEETVEGGDKDEENEESYFCSFFTTVEDKLIP</sequence>
<name>A0A8J5N9Q0_HOMAM</name>
<dbReference type="EMBL" id="JAHLQT010006108">
    <property type="protein sequence ID" value="KAG7175369.1"/>
    <property type="molecule type" value="Genomic_DNA"/>
</dbReference>
<comment type="subcellular location">
    <subcellularLocation>
        <location evidence="1 9">Chromosome</location>
        <location evidence="1 9">Centromere</location>
        <location evidence="1 9">Kinetochore</location>
    </subcellularLocation>
</comment>
<comment type="subunit">
    <text evidence="9">Component of the RZZ complex.</text>
</comment>
<evidence type="ECO:0000256" key="4">
    <source>
        <dbReference type="ARBA" id="ARBA00022618"/>
    </source>
</evidence>